<dbReference type="EMBL" id="JBANRG010000001">
    <property type="protein sequence ID" value="KAK7471910.1"/>
    <property type="molecule type" value="Genomic_DNA"/>
</dbReference>
<reference evidence="1 2" key="1">
    <citation type="submission" date="2024-01" db="EMBL/GenBank/DDBJ databases">
        <title>A draft genome for the cacao thread blight pathogen Marasmiellus scandens.</title>
        <authorList>
            <person name="Baruah I.K."/>
            <person name="Leung J."/>
            <person name="Bukari Y."/>
            <person name="Amoako-Attah I."/>
            <person name="Meinhardt L.W."/>
            <person name="Bailey B.A."/>
            <person name="Cohen S.P."/>
        </authorList>
    </citation>
    <scope>NUCLEOTIDE SEQUENCE [LARGE SCALE GENOMIC DNA]</scope>
    <source>
        <strain evidence="1 2">GH-19</strain>
    </source>
</reference>
<gene>
    <name evidence="1" type="ORF">VKT23_000011</name>
</gene>
<name>A0ABR1K5H1_9AGAR</name>
<evidence type="ECO:0000313" key="2">
    <source>
        <dbReference type="Proteomes" id="UP001498398"/>
    </source>
</evidence>
<comment type="caution">
    <text evidence="1">The sequence shown here is derived from an EMBL/GenBank/DDBJ whole genome shotgun (WGS) entry which is preliminary data.</text>
</comment>
<organism evidence="1 2">
    <name type="scientific">Marasmiellus scandens</name>
    <dbReference type="NCBI Taxonomy" id="2682957"/>
    <lineage>
        <taxon>Eukaryota</taxon>
        <taxon>Fungi</taxon>
        <taxon>Dikarya</taxon>
        <taxon>Basidiomycota</taxon>
        <taxon>Agaricomycotina</taxon>
        <taxon>Agaricomycetes</taxon>
        <taxon>Agaricomycetidae</taxon>
        <taxon>Agaricales</taxon>
        <taxon>Marasmiineae</taxon>
        <taxon>Omphalotaceae</taxon>
        <taxon>Marasmiellus</taxon>
    </lineage>
</organism>
<keyword evidence="2" id="KW-1185">Reference proteome</keyword>
<evidence type="ECO:0000313" key="1">
    <source>
        <dbReference type="EMBL" id="KAK7471910.1"/>
    </source>
</evidence>
<accession>A0ABR1K5H1</accession>
<proteinExistence type="predicted"/>
<sequence>MVPWKVNTFETGGSTTDSLTEFCATLLQQQMQDVCHQREISYLVFRTVTRNLHNRSTHNTPGIAFAGIKSEEEDEELTRNSSSHPVYQQGSATLTDSYIYYKQR</sequence>
<dbReference type="Proteomes" id="UP001498398">
    <property type="component" value="Unassembled WGS sequence"/>
</dbReference>
<protein>
    <submittedName>
        <fullName evidence="1">Uncharacterized protein</fullName>
    </submittedName>
</protein>